<evidence type="ECO:0000256" key="2">
    <source>
        <dbReference type="ARBA" id="ARBA00005419"/>
    </source>
</evidence>
<dbReference type="SUPFAM" id="SSF56300">
    <property type="entry name" value="Metallo-dependent phosphatases"/>
    <property type="match status" value="1"/>
</dbReference>
<dbReference type="GO" id="GO:0008803">
    <property type="term" value="F:bis(5'-nucleosyl)-tetraphosphatase (symmetrical) activity"/>
    <property type="evidence" value="ECO:0007669"/>
    <property type="project" value="UniProtKB-EC"/>
</dbReference>
<dbReference type="AlphaFoldDB" id="A0A849VG61"/>
<comment type="caution">
    <text evidence="10">The sequence shown here is derived from an EMBL/GenBank/DDBJ whole genome shotgun (WGS) entry which is preliminary data.</text>
</comment>
<gene>
    <name evidence="10" type="ORF">HG263_17965</name>
</gene>
<dbReference type="PANTHER" id="PTHR40942">
    <property type="match status" value="1"/>
</dbReference>
<dbReference type="RefSeq" id="WP_171627471.1">
    <property type="nucleotide sequence ID" value="NZ_JABBPG010000009.1"/>
</dbReference>
<feature type="domain" description="Calcineurin-like phosphoesterase" evidence="9">
    <location>
        <begin position="3"/>
        <end position="128"/>
    </location>
</feature>
<evidence type="ECO:0000256" key="4">
    <source>
        <dbReference type="ARBA" id="ARBA00022801"/>
    </source>
</evidence>
<name>A0A849VG61_9GAMM</name>
<reference evidence="10 11" key="1">
    <citation type="submission" date="2020-04" db="EMBL/GenBank/DDBJ databases">
        <title>Pseudoalteromonas caenipelagi sp. nov., isolated from a tidal flat.</title>
        <authorList>
            <person name="Park S."/>
            <person name="Yoon J.-H."/>
        </authorList>
    </citation>
    <scope>NUCLEOTIDE SEQUENCE [LARGE SCALE GENOMIC DNA]</scope>
    <source>
        <strain evidence="10 11">JBTF-M23</strain>
    </source>
</reference>
<keyword evidence="4 10" id="KW-0378">Hydrolase</keyword>
<sequence length="266" mass="29849">MALYAIGDLQGCFKPLMRLLDIVDFNPSQDHLYLVGDVIARGPDSQACLDFLCQNRDAISITLGNHDLHFLACVLLGKSPNPKDKLDSIFASNKLAQYTSLLQAQPLALFLPKLSTFISHAGIHPDWDIEQALEYAQFAQQCYQSEDAVHFFANMYGPSPTKKINNLNELDKFKAIINVFTRMRFLDTQGALDLNHKGPALSSNTLMPWFEHERFKHDNNRYVFGHWAALEGKTNLNNVIALDTGCVWGGPMTLMDLTSGEHFSSK</sequence>
<proteinExistence type="inferred from homology"/>
<dbReference type="PANTHER" id="PTHR40942:SF4">
    <property type="entry name" value="CYTOCHROME C5"/>
    <property type="match status" value="1"/>
</dbReference>
<dbReference type="NCBIfam" id="NF001204">
    <property type="entry name" value="PRK00166.1"/>
    <property type="match status" value="1"/>
</dbReference>
<comment type="catalytic activity">
    <reaction evidence="8">
        <text>P(1),P(4)-bis(5'-adenosyl) tetraphosphate + H2O = 2 ADP + 2 H(+)</text>
        <dbReference type="Rhea" id="RHEA:24252"/>
        <dbReference type="ChEBI" id="CHEBI:15377"/>
        <dbReference type="ChEBI" id="CHEBI:15378"/>
        <dbReference type="ChEBI" id="CHEBI:58141"/>
        <dbReference type="ChEBI" id="CHEBI:456216"/>
        <dbReference type="EC" id="3.6.1.41"/>
    </reaction>
</comment>
<evidence type="ECO:0000313" key="11">
    <source>
        <dbReference type="Proteomes" id="UP000586305"/>
    </source>
</evidence>
<evidence type="ECO:0000256" key="5">
    <source>
        <dbReference type="ARBA" id="ARBA00031248"/>
    </source>
</evidence>
<evidence type="ECO:0000259" key="9">
    <source>
        <dbReference type="Pfam" id="PF00149"/>
    </source>
</evidence>
<evidence type="ECO:0000256" key="3">
    <source>
        <dbReference type="ARBA" id="ARBA00012506"/>
    </source>
</evidence>
<evidence type="ECO:0000256" key="1">
    <source>
        <dbReference type="ARBA" id="ARBA00003413"/>
    </source>
</evidence>
<evidence type="ECO:0000256" key="6">
    <source>
        <dbReference type="ARBA" id="ARBA00032248"/>
    </source>
</evidence>
<dbReference type="InterPro" id="IPR004617">
    <property type="entry name" value="ApaH"/>
</dbReference>
<comment type="function">
    <text evidence="1">Hydrolyzes diadenosine 5',5'''-P1,P4-tetraphosphate to yield ADP.</text>
</comment>
<comment type="similarity">
    <text evidence="2">Belongs to the Ap4A hydrolase family.</text>
</comment>
<dbReference type="InterPro" id="IPR004843">
    <property type="entry name" value="Calcineurin-like_PHP"/>
</dbReference>
<dbReference type="EC" id="3.6.1.41" evidence="3"/>
<accession>A0A849VG61</accession>
<evidence type="ECO:0000256" key="8">
    <source>
        <dbReference type="ARBA" id="ARBA00049417"/>
    </source>
</evidence>
<dbReference type="Proteomes" id="UP000586305">
    <property type="component" value="Unassembled WGS sequence"/>
</dbReference>
<dbReference type="EMBL" id="JABBPG010000009">
    <property type="protein sequence ID" value="NOU52412.1"/>
    <property type="molecule type" value="Genomic_DNA"/>
</dbReference>
<dbReference type="Pfam" id="PF00149">
    <property type="entry name" value="Metallophos"/>
    <property type="match status" value="1"/>
</dbReference>
<evidence type="ECO:0000256" key="7">
    <source>
        <dbReference type="ARBA" id="ARBA00033210"/>
    </source>
</evidence>
<evidence type="ECO:0000313" key="10">
    <source>
        <dbReference type="EMBL" id="NOU52412.1"/>
    </source>
</evidence>
<organism evidence="10 11">
    <name type="scientific">Pseudoalteromonas caenipelagi</name>
    <dbReference type="NCBI Taxonomy" id="2726988"/>
    <lineage>
        <taxon>Bacteria</taxon>
        <taxon>Pseudomonadati</taxon>
        <taxon>Pseudomonadota</taxon>
        <taxon>Gammaproteobacteria</taxon>
        <taxon>Alteromonadales</taxon>
        <taxon>Pseudoalteromonadaceae</taxon>
        <taxon>Pseudoalteromonas</taxon>
    </lineage>
</organism>
<dbReference type="Gene3D" id="3.60.21.10">
    <property type="match status" value="1"/>
</dbReference>
<dbReference type="PIRSF" id="PIRSF000903">
    <property type="entry name" value="B5n-ttraPtase_sm"/>
    <property type="match status" value="1"/>
</dbReference>
<dbReference type="NCBIfam" id="TIGR00668">
    <property type="entry name" value="apaH"/>
    <property type="match status" value="1"/>
</dbReference>
<protein>
    <recommendedName>
        <fullName evidence="3">bis(5'-nucleosyl)-tetraphosphatase (symmetrical)</fullName>
        <ecNumber evidence="3">3.6.1.41</ecNumber>
    </recommendedName>
    <alternativeName>
        <fullName evidence="6">Ap4A hydrolase</fullName>
    </alternativeName>
    <alternativeName>
        <fullName evidence="5">Diadenosine 5',5'''-P1,P4-tetraphosphate pyrophosphohydrolase</fullName>
    </alternativeName>
    <alternativeName>
        <fullName evidence="7">Diadenosine tetraphosphatase</fullName>
    </alternativeName>
</protein>
<dbReference type="InterPro" id="IPR029052">
    <property type="entry name" value="Metallo-depent_PP-like"/>
</dbReference>
<keyword evidence="11" id="KW-1185">Reference proteome</keyword>